<dbReference type="AlphaFoldDB" id="A0A0E3BAF1"/>
<name>A0A0E3BAF1_9BURK</name>
<sequence>MSANRVFTVVARWPEDEKGKAVVQEALVALRPYQTAMSLEDEISVLEFIEQHPEFDESIADEAREQAKALHDKLSLTN</sequence>
<evidence type="ECO:0000313" key="1">
    <source>
        <dbReference type="EMBL" id="KGG87677.1"/>
    </source>
</evidence>
<comment type="caution">
    <text evidence="1">The sequence shown here is derived from an EMBL/GenBank/DDBJ whole genome shotgun (WGS) entry which is preliminary data.</text>
</comment>
<dbReference type="Proteomes" id="UP000029567">
    <property type="component" value="Unassembled WGS sequence"/>
</dbReference>
<dbReference type="RefSeq" id="WP_034381837.1">
    <property type="nucleotide sequence ID" value="NZ_AWTN01000106.1"/>
</dbReference>
<organism evidence="1 2">
    <name type="scientific">Comamonas thiooxydans</name>
    <dbReference type="NCBI Taxonomy" id="363952"/>
    <lineage>
        <taxon>Bacteria</taxon>
        <taxon>Pseudomonadati</taxon>
        <taxon>Pseudomonadota</taxon>
        <taxon>Betaproteobacteria</taxon>
        <taxon>Burkholderiales</taxon>
        <taxon>Comamonadaceae</taxon>
        <taxon>Comamonas</taxon>
    </lineage>
</organism>
<proteinExistence type="predicted"/>
<gene>
    <name evidence="1" type="ORF">P245_19695</name>
</gene>
<dbReference type="EMBL" id="AWTN01000106">
    <property type="protein sequence ID" value="KGG87677.1"/>
    <property type="molecule type" value="Genomic_DNA"/>
</dbReference>
<reference evidence="1 2" key="1">
    <citation type="submission" date="2013-09" db="EMBL/GenBank/DDBJ databases">
        <title>High correlation between genotypes and phenotypes of environmental bacteria Comamonas testosteroni strains.</title>
        <authorList>
            <person name="Liu L."/>
            <person name="Zhu W."/>
            <person name="Xia X."/>
            <person name="Xu B."/>
            <person name="Luo M."/>
            <person name="Wang G."/>
        </authorList>
    </citation>
    <scope>NUCLEOTIDE SEQUENCE [LARGE SCALE GENOMIC DNA]</scope>
    <source>
        <strain evidence="1 2">JL14</strain>
    </source>
</reference>
<evidence type="ECO:0000313" key="2">
    <source>
        <dbReference type="Proteomes" id="UP000029567"/>
    </source>
</evidence>
<protein>
    <submittedName>
        <fullName evidence="1">Uncharacterized protein</fullName>
    </submittedName>
</protein>
<accession>A0A0E3BAF1</accession>